<reference evidence="1 2" key="1">
    <citation type="journal article" date="2022" name="New Phytol.">
        <title>Ecological generalism drives hyperdiversity of secondary metabolite gene clusters in xylarialean endophytes.</title>
        <authorList>
            <person name="Franco M.E.E."/>
            <person name="Wisecaver J.H."/>
            <person name="Arnold A.E."/>
            <person name="Ju Y.M."/>
            <person name="Slot J.C."/>
            <person name="Ahrendt S."/>
            <person name="Moore L.P."/>
            <person name="Eastman K.E."/>
            <person name="Scott K."/>
            <person name="Konkel Z."/>
            <person name="Mondo S.J."/>
            <person name="Kuo A."/>
            <person name="Hayes R.D."/>
            <person name="Haridas S."/>
            <person name="Andreopoulos B."/>
            <person name="Riley R."/>
            <person name="LaButti K."/>
            <person name="Pangilinan J."/>
            <person name="Lipzen A."/>
            <person name="Amirebrahimi M."/>
            <person name="Yan J."/>
            <person name="Adam C."/>
            <person name="Keymanesh K."/>
            <person name="Ng V."/>
            <person name="Louie K."/>
            <person name="Northen T."/>
            <person name="Drula E."/>
            <person name="Henrissat B."/>
            <person name="Hsieh H.M."/>
            <person name="Youens-Clark K."/>
            <person name="Lutzoni F."/>
            <person name="Miadlikowska J."/>
            <person name="Eastwood D.C."/>
            <person name="Hamelin R.C."/>
            <person name="Grigoriev I.V."/>
            <person name="U'Ren J.M."/>
        </authorList>
    </citation>
    <scope>NUCLEOTIDE SEQUENCE [LARGE SCALE GENOMIC DNA]</scope>
    <source>
        <strain evidence="1 2">ER1909</strain>
    </source>
</reference>
<proteinExistence type="predicted"/>
<gene>
    <name evidence="1" type="ORF">F4821DRAFT_257555</name>
</gene>
<protein>
    <submittedName>
        <fullName evidence="1">Uncharacterized protein</fullName>
    </submittedName>
</protein>
<keyword evidence="2" id="KW-1185">Reference proteome</keyword>
<dbReference type="EMBL" id="MU394299">
    <property type="protein sequence ID" value="KAI6088716.1"/>
    <property type="molecule type" value="Genomic_DNA"/>
</dbReference>
<dbReference type="Proteomes" id="UP001497680">
    <property type="component" value="Unassembled WGS sequence"/>
</dbReference>
<comment type="caution">
    <text evidence="1">The sequence shown here is derived from an EMBL/GenBank/DDBJ whole genome shotgun (WGS) entry which is preliminary data.</text>
</comment>
<organism evidence="1 2">
    <name type="scientific">Hypoxylon rubiginosum</name>
    <dbReference type="NCBI Taxonomy" id="110542"/>
    <lineage>
        <taxon>Eukaryota</taxon>
        <taxon>Fungi</taxon>
        <taxon>Dikarya</taxon>
        <taxon>Ascomycota</taxon>
        <taxon>Pezizomycotina</taxon>
        <taxon>Sordariomycetes</taxon>
        <taxon>Xylariomycetidae</taxon>
        <taxon>Xylariales</taxon>
        <taxon>Hypoxylaceae</taxon>
        <taxon>Hypoxylon</taxon>
    </lineage>
</organism>
<accession>A0ACC0D874</accession>
<sequence>MSERGHPKDAAVEMPEYGPLLEDEDEDVQHPGFQQRAPKRRRLTEWLLWGVLILSCLVLLFDNIRLRGRQISESAFATDLTVAKHLSELIEYQFTGGIQVDHEGKLYREVNPQEPQYAGEPSPEIDQAWDDLLSVWMSIILCIVLTWYAELLISDIIILLGKFHISIALTLITAWTTSGKPFNARVT</sequence>
<name>A0ACC0D874_9PEZI</name>
<evidence type="ECO:0000313" key="1">
    <source>
        <dbReference type="EMBL" id="KAI6088716.1"/>
    </source>
</evidence>
<evidence type="ECO:0000313" key="2">
    <source>
        <dbReference type="Proteomes" id="UP001497680"/>
    </source>
</evidence>